<dbReference type="AlphaFoldDB" id="A0A385TRU0"/>
<dbReference type="Proteomes" id="UP000266552">
    <property type="component" value="Chromosome"/>
</dbReference>
<name>A0A385TRU0_PAELA</name>
<accession>A0A385TRU0</accession>
<keyword evidence="2" id="KW-1185">Reference proteome</keyword>
<evidence type="ECO:0000313" key="2">
    <source>
        <dbReference type="Proteomes" id="UP000266552"/>
    </source>
</evidence>
<dbReference type="KEGG" id="plw:D5F53_29275"/>
<sequence length="68" mass="8092">MLFKLIKLITADEAKEKLRLTDHEYNLLKYYQGNKRSKDINEVCVELAMSKQRLAKTKRSLEHKLNKL</sequence>
<protein>
    <submittedName>
        <fullName evidence="1">Uncharacterized protein</fullName>
    </submittedName>
</protein>
<proteinExistence type="predicted"/>
<reference evidence="1 2" key="1">
    <citation type="submission" date="2018-09" db="EMBL/GenBank/DDBJ databases">
        <title>Genome Sequence of Paenibacillus lautus Strain E7593-69, Azo Dye-Degrading Bacteria, Isolated from Commercial Tattoo Inks.</title>
        <authorList>
            <person name="Nho S.W."/>
            <person name="Kim S.-J."/>
            <person name="Kweon O."/>
            <person name="Cerniglia C.E."/>
        </authorList>
    </citation>
    <scope>NUCLEOTIDE SEQUENCE [LARGE SCALE GENOMIC DNA]</scope>
    <source>
        <strain evidence="1 2">E7593-69</strain>
    </source>
</reference>
<evidence type="ECO:0000313" key="1">
    <source>
        <dbReference type="EMBL" id="AYB47140.1"/>
    </source>
</evidence>
<gene>
    <name evidence="1" type="ORF">D5F53_29275</name>
</gene>
<organism evidence="1 2">
    <name type="scientific">Paenibacillus lautus</name>
    <name type="common">Bacillus lautus</name>
    <dbReference type="NCBI Taxonomy" id="1401"/>
    <lineage>
        <taxon>Bacteria</taxon>
        <taxon>Bacillati</taxon>
        <taxon>Bacillota</taxon>
        <taxon>Bacilli</taxon>
        <taxon>Bacillales</taxon>
        <taxon>Paenibacillaceae</taxon>
        <taxon>Paenibacillus</taxon>
    </lineage>
</organism>
<dbReference type="EMBL" id="CP032412">
    <property type="protein sequence ID" value="AYB47140.1"/>
    <property type="molecule type" value="Genomic_DNA"/>
</dbReference>